<dbReference type="EMBL" id="PNGV01000001">
    <property type="protein sequence ID" value="PMC43523.1"/>
    <property type="molecule type" value="Genomic_DNA"/>
</dbReference>
<dbReference type="GO" id="GO:0016787">
    <property type="term" value="F:hydrolase activity"/>
    <property type="evidence" value="ECO:0007669"/>
    <property type="project" value="UniProtKB-KW"/>
</dbReference>
<gene>
    <name evidence="5" type="ORF">CJ216_05615</name>
</gene>
<protein>
    <submittedName>
        <fullName evidence="5">Esterase</fullName>
    </submittedName>
</protein>
<reference evidence="5 6" key="1">
    <citation type="submission" date="2017-09" db="EMBL/GenBank/DDBJ databases">
        <title>Bacterial strain isolated from the female urinary microbiota.</title>
        <authorList>
            <person name="Thomas-White K."/>
            <person name="Kumar N."/>
            <person name="Forster S."/>
            <person name="Putonti C."/>
            <person name="Lawley T."/>
            <person name="Wolfe A.J."/>
        </authorList>
    </citation>
    <scope>NUCLEOTIDE SEQUENCE [LARGE SCALE GENOMIC DNA]</scope>
    <source>
        <strain evidence="5 6">UMB1686</strain>
    </source>
</reference>
<evidence type="ECO:0000256" key="3">
    <source>
        <dbReference type="SAM" id="MobiDB-lite"/>
    </source>
</evidence>
<proteinExistence type="inferred from homology"/>
<comment type="similarity">
    <text evidence="1">Belongs to the AB hydrolase superfamily. AB hydrolase 2 family.</text>
</comment>
<sequence length="259" mass="28885">MTTMSTNDEPNRNNAQINSYEPHIGRESHVVPGRFGEPLKVTQVQYSQGNAAAHPTHPLLLFLHGWGSNEEDLLDLLRIVAPYNDAISLRAPLKLAQGAYSWFHDAVPQREDLDYDMYAAAAAIDEWVCANIPENRDVVPFGFSQGAALAVHLLRLNPARYRASVALSGFIAPNVPASADEIALKDDDLAEHNTPVFFGYGLEDAVIPPYEFSAAAAWLEEHTWLEEKRYKGLDHAVHMEELGDIRKWFMLHDITSGLL</sequence>
<dbReference type="PANTHER" id="PTHR10655:SF17">
    <property type="entry name" value="LYSOPHOSPHOLIPASE-LIKE PROTEIN 1"/>
    <property type="match status" value="1"/>
</dbReference>
<dbReference type="InterPro" id="IPR029058">
    <property type="entry name" value="AB_hydrolase_fold"/>
</dbReference>
<dbReference type="InterPro" id="IPR003140">
    <property type="entry name" value="PLipase/COase/thioEstase"/>
</dbReference>
<name>A0A2N6RZS0_9BIFI</name>
<feature type="region of interest" description="Disordered" evidence="3">
    <location>
        <begin position="1"/>
        <end position="23"/>
    </location>
</feature>
<comment type="caution">
    <text evidence="5">The sequence shown here is derived from an EMBL/GenBank/DDBJ whole genome shotgun (WGS) entry which is preliminary data.</text>
</comment>
<keyword evidence="2" id="KW-0378">Hydrolase</keyword>
<dbReference type="Gene3D" id="3.40.50.1820">
    <property type="entry name" value="alpha/beta hydrolase"/>
    <property type="match status" value="1"/>
</dbReference>
<keyword evidence="6" id="KW-1185">Reference proteome</keyword>
<dbReference type="SUPFAM" id="SSF53474">
    <property type="entry name" value="alpha/beta-Hydrolases"/>
    <property type="match status" value="1"/>
</dbReference>
<evidence type="ECO:0000313" key="5">
    <source>
        <dbReference type="EMBL" id="PMC43523.1"/>
    </source>
</evidence>
<evidence type="ECO:0000256" key="1">
    <source>
        <dbReference type="ARBA" id="ARBA00006499"/>
    </source>
</evidence>
<organism evidence="5 6">
    <name type="scientific">Gardnerella greenwoodii</name>
    <dbReference type="NCBI Taxonomy" id="2914925"/>
    <lineage>
        <taxon>Bacteria</taxon>
        <taxon>Bacillati</taxon>
        <taxon>Actinomycetota</taxon>
        <taxon>Actinomycetes</taxon>
        <taxon>Bifidobacteriales</taxon>
        <taxon>Bifidobacteriaceae</taxon>
        <taxon>Gardnerella</taxon>
    </lineage>
</organism>
<dbReference type="InterPro" id="IPR050565">
    <property type="entry name" value="LYPA1-2/EST-like"/>
</dbReference>
<dbReference type="Pfam" id="PF02230">
    <property type="entry name" value="Abhydrolase_2"/>
    <property type="match status" value="1"/>
</dbReference>
<dbReference type="AlphaFoldDB" id="A0A2N6RZS0"/>
<evidence type="ECO:0000313" key="6">
    <source>
        <dbReference type="Proteomes" id="UP000235771"/>
    </source>
</evidence>
<dbReference type="PANTHER" id="PTHR10655">
    <property type="entry name" value="LYSOPHOSPHOLIPASE-RELATED"/>
    <property type="match status" value="1"/>
</dbReference>
<feature type="compositionally biased region" description="Polar residues" evidence="3">
    <location>
        <begin position="1"/>
        <end position="19"/>
    </location>
</feature>
<evidence type="ECO:0000259" key="4">
    <source>
        <dbReference type="Pfam" id="PF02230"/>
    </source>
</evidence>
<evidence type="ECO:0000256" key="2">
    <source>
        <dbReference type="ARBA" id="ARBA00022801"/>
    </source>
</evidence>
<accession>A0A2N6RZS0</accession>
<feature type="domain" description="Phospholipase/carboxylesterase/thioesterase" evidence="4">
    <location>
        <begin position="52"/>
        <end position="249"/>
    </location>
</feature>
<dbReference type="Proteomes" id="UP000235771">
    <property type="component" value="Unassembled WGS sequence"/>
</dbReference>